<dbReference type="CDD" id="cd17288">
    <property type="entry name" value="RMtype1_S_LlaAI06ORF1089P_TRD1-CR1_like"/>
    <property type="match status" value="1"/>
</dbReference>
<dbReference type="InterPro" id="IPR000055">
    <property type="entry name" value="Restrct_endonuc_typeI_TRD"/>
</dbReference>
<evidence type="ECO:0000313" key="6">
    <source>
        <dbReference type="Proteomes" id="UP000218896"/>
    </source>
</evidence>
<dbReference type="GO" id="GO:0009307">
    <property type="term" value="P:DNA restriction-modification system"/>
    <property type="evidence" value="ECO:0007669"/>
    <property type="project" value="UniProtKB-KW"/>
</dbReference>
<dbReference type="PANTHER" id="PTHR30408">
    <property type="entry name" value="TYPE-1 RESTRICTION ENZYME ECOKI SPECIFICITY PROTEIN"/>
    <property type="match status" value="1"/>
</dbReference>
<dbReference type="PANTHER" id="PTHR30408:SF12">
    <property type="entry name" value="TYPE I RESTRICTION ENZYME MJAVIII SPECIFICITY SUBUNIT"/>
    <property type="match status" value="1"/>
</dbReference>
<dbReference type="OrthoDB" id="398435at2"/>
<keyword evidence="2" id="KW-0680">Restriction system</keyword>
<dbReference type="EMBL" id="NSKD01000002">
    <property type="protein sequence ID" value="PAU81131.1"/>
    <property type="molecule type" value="Genomic_DNA"/>
</dbReference>
<reference evidence="5 6" key="1">
    <citation type="submission" date="2017-08" db="EMBL/GenBank/DDBJ databases">
        <title>Halovibrio sewagensis sp. nov., isolated from wastewater of high salinity.</title>
        <authorList>
            <person name="Dong X."/>
            <person name="Zhang G."/>
        </authorList>
    </citation>
    <scope>NUCLEOTIDE SEQUENCE [LARGE SCALE GENOMIC DNA]</scope>
    <source>
        <strain evidence="5 6">YL5-2</strain>
    </source>
</reference>
<evidence type="ECO:0000259" key="4">
    <source>
        <dbReference type="Pfam" id="PF01420"/>
    </source>
</evidence>
<dbReference type="Proteomes" id="UP000218896">
    <property type="component" value="Unassembled WGS sequence"/>
</dbReference>
<keyword evidence="6" id="KW-1185">Reference proteome</keyword>
<dbReference type="InterPro" id="IPR044946">
    <property type="entry name" value="Restrct_endonuc_typeI_TRD_sf"/>
</dbReference>
<sequence length="400" mass="43857">MSDAVPEGWRRKRIGELVTLQYGKSPKDIISADGRYPIIGTGGVAGYTDSFLHEGNTTVVGRKGTIDKPSYVEGKFWAIDTTYYGSDYKGAEPKWFYYNLSAVDLRKHNEASGVPSLGRDTLYAITMLTPPLPEQQKIATILSSVDDVIDKTHAQIDKLKDLKTGMMQELLTQGIGHTEFKDSPVGRVPASWEITRLGAIVEAGELQTGPFGSQLHSYDYVDRGIPVVMPKDMKAGRIVTTSIAEVSTEKANELNRHRLKAGDLIFARRGDIGRFALVDAKNAGWLNGTGCLRARLSTSADPEYVACYLTLSIVVDWLNTNAVGQTMLNLNTSILSELPVVLPPKDEQSAISRAIKSVDQRITVLSGKLRSTEKLKKALMQDLLAGQVRVNVDQKESEVA</sequence>
<comment type="similarity">
    <text evidence="1">Belongs to the type-I restriction system S methylase family.</text>
</comment>
<comment type="caution">
    <text evidence="5">The sequence shown here is derived from an EMBL/GenBank/DDBJ whole genome shotgun (WGS) entry which is preliminary data.</text>
</comment>
<accession>A0A2A2F6E7</accession>
<dbReference type="Gene3D" id="3.90.220.20">
    <property type="entry name" value="DNA methylase specificity domains"/>
    <property type="match status" value="2"/>
</dbReference>
<dbReference type="Pfam" id="PF01420">
    <property type="entry name" value="Methylase_S"/>
    <property type="match status" value="2"/>
</dbReference>
<feature type="domain" description="Type I restriction modification DNA specificity" evidence="4">
    <location>
        <begin position="6"/>
        <end position="160"/>
    </location>
</feature>
<dbReference type="RefSeq" id="WP_095616857.1">
    <property type="nucleotide sequence ID" value="NZ_NSKD01000002.1"/>
</dbReference>
<dbReference type="InterPro" id="IPR052021">
    <property type="entry name" value="Type-I_RS_S_subunit"/>
</dbReference>
<protein>
    <recommendedName>
        <fullName evidence="4">Type I restriction modification DNA specificity domain-containing protein</fullName>
    </recommendedName>
</protein>
<evidence type="ECO:0000256" key="1">
    <source>
        <dbReference type="ARBA" id="ARBA00010923"/>
    </source>
</evidence>
<feature type="domain" description="Type I restriction modification DNA specificity" evidence="4">
    <location>
        <begin position="191"/>
        <end position="368"/>
    </location>
</feature>
<evidence type="ECO:0000256" key="3">
    <source>
        <dbReference type="ARBA" id="ARBA00023125"/>
    </source>
</evidence>
<gene>
    <name evidence="5" type="ORF">CK501_06105</name>
</gene>
<dbReference type="AlphaFoldDB" id="A0A2A2F6E7"/>
<dbReference type="Gene3D" id="1.10.287.1120">
    <property type="entry name" value="Bipartite methylase S protein"/>
    <property type="match status" value="1"/>
</dbReference>
<dbReference type="GO" id="GO:0003677">
    <property type="term" value="F:DNA binding"/>
    <property type="evidence" value="ECO:0007669"/>
    <property type="project" value="UniProtKB-KW"/>
</dbReference>
<keyword evidence="3" id="KW-0238">DNA-binding</keyword>
<evidence type="ECO:0000313" key="5">
    <source>
        <dbReference type="EMBL" id="PAU81131.1"/>
    </source>
</evidence>
<organism evidence="5 6">
    <name type="scientific">Halovibrio salipaludis</name>
    <dbReference type="NCBI Taxonomy" id="2032626"/>
    <lineage>
        <taxon>Bacteria</taxon>
        <taxon>Pseudomonadati</taxon>
        <taxon>Pseudomonadota</taxon>
        <taxon>Gammaproteobacteria</taxon>
        <taxon>Oceanospirillales</taxon>
        <taxon>Halomonadaceae</taxon>
        <taxon>Halovibrio</taxon>
    </lineage>
</organism>
<dbReference type="SUPFAM" id="SSF116734">
    <property type="entry name" value="DNA methylase specificity domain"/>
    <property type="match status" value="2"/>
</dbReference>
<evidence type="ECO:0000256" key="2">
    <source>
        <dbReference type="ARBA" id="ARBA00022747"/>
    </source>
</evidence>
<name>A0A2A2F6E7_9GAMM</name>
<proteinExistence type="inferred from homology"/>